<dbReference type="KEGG" id="otk:C6570_01335"/>
<evidence type="ECO:0000313" key="1">
    <source>
        <dbReference type="EMBL" id="AVO33048.1"/>
    </source>
</evidence>
<dbReference type="AlphaFoldDB" id="A0A2S0MB10"/>
<keyword evidence="2" id="KW-1185">Reference proteome</keyword>
<gene>
    <name evidence="1" type="ORF">C6570_01335</name>
</gene>
<dbReference type="Proteomes" id="UP000239709">
    <property type="component" value="Chromosome"/>
</dbReference>
<evidence type="ECO:0000313" key="2">
    <source>
        <dbReference type="Proteomes" id="UP000239709"/>
    </source>
</evidence>
<dbReference type="RefSeq" id="WP_106701360.1">
    <property type="nucleotide sequence ID" value="NZ_CP027666.1"/>
</dbReference>
<accession>A0A2S0MB10</accession>
<reference evidence="1 2" key="1">
    <citation type="submission" date="2018-03" db="EMBL/GenBank/DDBJ databases">
        <title>Genome sequencing of Ottowia sp.</title>
        <authorList>
            <person name="Kim S.-J."/>
            <person name="Heo J."/>
            <person name="Kwon S.-W."/>
        </authorList>
    </citation>
    <scope>NUCLEOTIDE SEQUENCE [LARGE SCALE GENOMIC DNA]</scope>
    <source>
        <strain evidence="1 2">KADR8-3</strain>
    </source>
</reference>
<protein>
    <submittedName>
        <fullName evidence="1">Uncharacterized protein</fullName>
    </submittedName>
</protein>
<dbReference type="EMBL" id="CP027666">
    <property type="protein sequence ID" value="AVO33048.1"/>
    <property type="molecule type" value="Genomic_DNA"/>
</dbReference>
<dbReference type="OrthoDB" id="9178610at2"/>
<name>A0A2S0MB10_9BURK</name>
<proteinExistence type="predicted"/>
<organism evidence="1 2">
    <name type="scientific">Ottowia oryzae</name>
    <dbReference type="NCBI Taxonomy" id="2109914"/>
    <lineage>
        <taxon>Bacteria</taxon>
        <taxon>Pseudomonadati</taxon>
        <taxon>Pseudomonadota</taxon>
        <taxon>Betaproteobacteria</taxon>
        <taxon>Burkholderiales</taxon>
        <taxon>Comamonadaceae</taxon>
        <taxon>Ottowia</taxon>
    </lineage>
</organism>
<sequence length="256" mass="27395">MPAENIVKQIYRPVAMVGQVYAKPWNSAAGLAPIGNVLELVTEYKEDVETQDDMTVAGGAIHAERRRVTGATVKAKLADISIVNLARAVYGVIDEKDAATITDREYTAYLGALLPLPYIGMTGVTLKTGADVATATAVTAPGNFEVRPEGIWFLPTASGLTNGAKIWVSGSHVDQVVVEHLVTKAPELQMRYAGINEVMQGGAAVVDLWRVSQGVTKQLALIQPKGFMNLEVEGSLLQDPTITGAGVSKFMRTTWL</sequence>